<name>A0A9X1QF00_9BACT</name>
<dbReference type="GO" id="GO:0006508">
    <property type="term" value="P:proteolysis"/>
    <property type="evidence" value="ECO:0007669"/>
    <property type="project" value="UniProtKB-KW"/>
</dbReference>
<dbReference type="Gene3D" id="1.10.390.10">
    <property type="entry name" value="Neutral Protease Domain 2"/>
    <property type="match status" value="1"/>
</dbReference>
<evidence type="ECO:0000256" key="12">
    <source>
        <dbReference type="SAM" id="Phobius"/>
    </source>
</evidence>
<dbReference type="EMBL" id="JAKFFV010000005">
    <property type="protein sequence ID" value="MCF2498559.1"/>
    <property type="molecule type" value="Genomic_DNA"/>
</dbReference>
<dbReference type="Proteomes" id="UP001055420">
    <property type="component" value="Chromosome"/>
</dbReference>
<keyword evidence="12" id="KW-0812">Transmembrane</keyword>
<feature type="domain" description="Aminopeptidase N-like N-terminal" evidence="14">
    <location>
        <begin position="129"/>
        <end position="329"/>
    </location>
</feature>
<evidence type="ECO:0000259" key="13">
    <source>
        <dbReference type="Pfam" id="PF01433"/>
    </source>
</evidence>
<dbReference type="Proteomes" id="UP001139411">
    <property type="component" value="Unassembled WGS sequence"/>
</dbReference>
<organism evidence="15 18">
    <name type="scientific">Dyadobacter chenhuakuii</name>
    <dbReference type="NCBI Taxonomy" id="2909339"/>
    <lineage>
        <taxon>Bacteria</taxon>
        <taxon>Pseudomonadati</taxon>
        <taxon>Bacteroidota</taxon>
        <taxon>Cytophagia</taxon>
        <taxon>Cytophagales</taxon>
        <taxon>Spirosomataceae</taxon>
        <taxon>Dyadobacter</taxon>
    </lineage>
</organism>
<comment type="catalytic activity">
    <reaction evidence="1">
        <text>Release of an N-terminal amino acid, Xaa-|-Yaa- from a peptide, amide or arylamide. Xaa is preferably Ala, but may be most amino acids including Pro (slow action). When a terminal hydrophobic residue is followed by a prolyl residue, the two may be released as an intact Xaa-Pro dipeptide.</text>
        <dbReference type="EC" id="3.4.11.2"/>
    </reaction>
</comment>
<dbReference type="Gene3D" id="2.60.40.1730">
    <property type="entry name" value="tricorn interacting facor f3 domain"/>
    <property type="match status" value="1"/>
</dbReference>
<dbReference type="Pfam" id="PF17900">
    <property type="entry name" value="Peptidase_M1_N"/>
    <property type="match status" value="1"/>
</dbReference>
<keyword evidence="8" id="KW-0479">Metal-binding</keyword>
<feature type="transmembrane region" description="Helical" evidence="12">
    <location>
        <begin position="70"/>
        <end position="89"/>
    </location>
</feature>
<evidence type="ECO:0000256" key="9">
    <source>
        <dbReference type="ARBA" id="ARBA00022801"/>
    </source>
</evidence>
<evidence type="ECO:0000256" key="1">
    <source>
        <dbReference type="ARBA" id="ARBA00000098"/>
    </source>
</evidence>
<dbReference type="GO" id="GO:0005737">
    <property type="term" value="C:cytoplasm"/>
    <property type="evidence" value="ECO:0007669"/>
    <property type="project" value="TreeGrafter"/>
</dbReference>
<dbReference type="CDD" id="cd09603">
    <property type="entry name" value="M1_APN_like"/>
    <property type="match status" value="1"/>
</dbReference>
<dbReference type="SUPFAM" id="SSF63737">
    <property type="entry name" value="Leukotriene A4 hydrolase N-terminal domain"/>
    <property type="match status" value="1"/>
</dbReference>
<protein>
    <recommendedName>
        <fullName evidence="5">Aminopeptidase N</fullName>
        <ecNumber evidence="4">3.4.11.2</ecNumber>
    </recommendedName>
</protein>
<dbReference type="Gene3D" id="1.25.10.10">
    <property type="entry name" value="Leucine-rich Repeat Variant"/>
    <property type="match status" value="1"/>
</dbReference>
<dbReference type="InterPro" id="IPR050344">
    <property type="entry name" value="Peptidase_M1_aminopeptidases"/>
</dbReference>
<evidence type="ECO:0000313" key="18">
    <source>
        <dbReference type="Proteomes" id="UP001139411"/>
    </source>
</evidence>
<keyword evidence="10" id="KW-0862">Zinc</keyword>
<dbReference type="GO" id="GO:0070006">
    <property type="term" value="F:metalloaminopeptidase activity"/>
    <property type="evidence" value="ECO:0007669"/>
    <property type="project" value="TreeGrafter"/>
</dbReference>
<dbReference type="GO" id="GO:0016285">
    <property type="term" value="F:alanyl aminopeptidase activity"/>
    <property type="evidence" value="ECO:0007669"/>
    <property type="project" value="UniProtKB-EC"/>
</dbReference>
<feature type="domain" description="Peptidase M1 membrane alanine aminopeptidase" evidence="13">
    <location>
        <begin position="369"/>
        <end position="573"/>
    </location>
</feature>
<comment type="similarity">
    <text evidence="3">Belongs to the peptidase M1 family.</text>
</comment>
<dbReference type="InterPro" id="IPR045357">
    <property type="entry name" value="Aminopeptidase_N-like_N"/>
</dbReference>
<dbReference type="InterPro" id="IPR014782">
    <property type="entry name" value="Peptidase_M1_dom"/>
</dbReference>
<dbReference type="GO" id="GO:0043171">
    <property type="term" value="P:peptide catabolic process"/>
    <property type="evidence" value="ECO:0007669"/>
    <property type="project" value="TreeGrafter"/>
</dbReference>
<reference evidence="15" key="1">
    <citation type="submission" date="2022-01" db="EMBL/GenBank/DDBJ databases">
        <title>Novel species in genus Dyadobacter.</title>
        <authorList>
            <person name="Ma C."/>
        </authorList>
    </citation>
    <scope>NUCLEOTIDE SEQUENCE</scope>
    <source>
        <strain evidence="16">CY22</strain>
        <strain evidence="15">CY357</strain>
    </source>
</reference>
<keyword evidence="11" id="KW-0482">Metalloprotease</keyword>
<keyword evidence="12" id="KW-0472">Membrane</keyword>
<evidence type="ECO:0000256" key="11">
    <source>
        <dbReference type="ARBA" id="ARBA00023049"/>
    </source>
</evidence>
<dbReference type="InterPro" id="IPR016024">
    <property type="entry name" value="ARM-type_fold"/>
</dbReference>
<evidence type="ECO:0000256" key="4">
    <source>
        <dbReference type="ARBA" id="ARBA00012564"/>
    </source>
</evidence>
<keyword evidence="7" id="KW-0645">Protease</keyword>
<dbReference type="InterPro" id="IPR027268">
    <property type="entry name" value="Peptidase_M4/M1_CTD_sf"/>
</dbReference>
<evidence type="ECO:0000256" key="7">
    <source>
        <dbReference type="ARBA" id="ARBA00022670"/>
    </source>
</evidence>
<dbReference type="InterPro" id="IPR042097">
    <property type="entry name" value="Aminopeptidase_N-like_N_sf"/>
</dbReference>
<gene>
    <name evidence="15" type="ORF">L0661_09590</name>
    <name evidence="16" type="ORF">NFI80_12815</name>
</gene>
<evidence type="ECO:0000256" key="10">
    <source>
        <dbReference type="ARBA" id="ARBA00022833"/>
    </source>
</evidence>
<keyword evidence="9" id="KW-0378">Hydrolase</keyword>
<evidence type="ECO:0000313" key="17">
    <source>
        <dbReference type="Proteomes" id="UP001055420"/>
    </source>
</evidence>
<evidence type="ECO:0000256" key="6">
    <source>
        <dbReference type="ARBA" id="ARBA00022438"/>
    </source>
</evidence>
<dbReference type="InterPro" id="IPR011989">
    <property type="entry name" value="ARM-like"/>
</dbReference>
<evidence type="ECO:0000256" key="5">
    <source>
        <dbReference type="ARBA" id="ARBA00015611"/>
    </source>
</evidence>
<evidence type="ECO:0000256" key="2">
    <source>
        <dbReference type="ARBA" id="ARBA00001947"/>
    </source>
</evidence>
<dbReference type="PANTHER" id="PTHR11533">
    <property type="entry name" value="PROTEASE M1 ZINC METALLOPROTEASE"/>
    <property type="match status" value="1"/>
</dbReference>
<dbReference type="EMBL" id="CP098805">
    <property type="protein sequence ID" value="USJ28756.1"/>
    <property type="molecule type" value="Genomic_DNA"/>
</dbReference>
<dbReference type="Pfam" id="PF01433">
    <property type="entry name" value="Peptidase_M1"/>
    <property type="match status" value="1"/>
</dbReference>
<dbReference type="EC" id="3.4.11.2" evidence="4"/>
<dbReference type="GO" id="GO:0042277">
    <property type="term" value="F:peptide binding"/>
    <property type="evidence" value="ECO:0007669"/>
    <property type="project" value="TreeGrafter"/>
</dbReference>
<keyword evidence="6" id="KW-0031">Aminopeptidase</keyword>
<dbReference type="GO" id="GO:0016020">
    <property type="term" value="C:membrane"/>
    <property type="evidence" value="ECO:0007669"/>
    <property type="project" value="TreeGrafter"/>
</dbReference>
<evidence type="ECO:0000256" key="8">
    <source>
        <dbReference type="ARBA" id="ARBA00022723"/>
    </source>
</evidence>
<dbReference type="RefSeq" id="WP_235162832.1">
    <property type="nucleotide sequence ID" value="NZ_CP098805.1"/>
</dbReference>
<dbReference type="GO" id="GO:0008270">
    <property type="term" value="F:zinc ion binding"/>
    <property type="evidence" value="ECO:0007669"/>
    <property type="project" value="InterPro"/>
</dbReference>
<dbReference type="InterPro" id="IPR001930">
    <property type="entry name" value="Peptidase_M1"/>
</dbReference>
<dbReference type="PROSITE" id="PS51257">
    <property type="entry name" value="PROKAR_LIPOPROTEIN"/>
    <property type="match status" value="1"/>
</dbReference>
<keyword evidence="12" id="KW-1133">Transmembrane helix</keyword>
<evidence type="ECO:0000259" key="14">
    <source>
        <dbReference type="Pfam" id="PF17900"/>
    </source>
</evidence>
<dbReference type="PRINTS" id="PR00756">
    <property type="entry name" value="ALADIPTASE"/>
</dbReference>
<accession>A0A9X1QF00</accession>
<evidence type="ECO:0000313" key="15">
    <source>
        <dbReference type="EMBL" id="MCF2498559.1"/>
    </source>
</evidence>
<evidence type="ECO:0000256" key="3">
    <source>
        <dbReference type="ARBA" id="ARBA00010136"/>
    </source>
</evidence>
<proteinExistence type="inferred from homology"/>
<sequence>MGRYTLYGRYRRYHNNAGVVYSCQESSRSRENPADLIFYLSKRTKNTNKNILTYIHTIILKRDVTSHDRGLFLGRLIFVICTALLLFSVPSQAAEVADTLRRRNPGTVSSQGAYRPERPRKSDILYTRLDVAFDWEKQQVPASAVLMFKPHFYPQNILELDAKGFDIKGIALMDTVGDYGSLSTEEIQGKVKKKLEYSYDKRKLLIKLDQSYTRKDTVFVKIDYIARPNDVPRDKPGDSASDKGLYFINADGMDEGKPKQIWTQGETEGSSCWFPTIDAPNQKFTQDIYITVDSTYKTLSNGLLVAQNEGKNGLRTDHWKQTLPHAPYLTMLAVGDFVVAKDMMPNGLELSYYVEPKYGQDAHAIFGRTPEMMGFFANVFGIEYPWEKYAQIAVRDFVAGAMENTTATVHEEGVQNDARSLVDGNSDAVIAHELAHHWFGDYVTAEEWGQLPLNESFANYSEYLWSEYNNGKYEADWQNLQEMKAYLAESETKQVPMIRYFYKDRENMFDSHSYAKGGRILHMLRNYVGDDAFFASLQHYLKSHAFGTAEIDDLRMSFEKVTGEDLNWFFDQWFHKPGHPNIKIQQEYAAATGKVLLKLKQTQDTLATTVYRLPLKVDVWVNGKKSQYNVLVDKVNQTLEFPAAKKPDLVVFDAEAQLLGVVEHEKNRREMEFQYTHSDRFLHKYEALASLEGNLTDTLARAILVKAMTDPFWKFRQMAISNFSEYDGDGFADIEKVIQSAARQDAHPQVRSEAMITLASFGDNNSDSIFREALSDSSYQVVSVAIEKYLMAQPTDANEIAAQFENSPNDAIVTSVGNYYAGLAQPERFDWFLDKMKAMKPTEKYNFLQVFGKYLIKSKQDVQRKSIPVLEGLARENPSYFVRFGAFQALGLLTDIQGVAALRKDIRAKETEPKLKEMYSQFGDL</sequence>
<comment type="cofactor">
    <cofactor evidence="2">
        <name>Zn(2+)</name>
        <dbReference type="ChEBI" id="CHEBI:29105"/>
    </cofactor>
</comment>
<dbReference type="SUPFAM" id="SSF48371">
    <property type="entry name" value="ARM repeat"/>
    <property type="match status" value="1"/>
</dbReference>
<keyword evidence="17" id="KW-1185">Reference proteome</keyword>
<dbReference type="AlphaFoldDB" id="A0A9X1QF00"/>
<dbReference type="GO" id="GO:0005615">
    <property type="term" value="C:extracellular space"/>
    <property type="evidence" value="ECO:0007669"/>
    <property type="project" value="TreeGrafter"/>
</dbReference>
<dbReference type="SUPFAM" id="SSF55486">
    <property type="entry name" value="Metalloproteases ('zincins'), catalytic domain"/>
    <property type="match status" value="1"/>
</dbReference>
<dbReference type="PANTHER" id="PTHR11533:SF174">
    <property type="entry name" value="PUROMYCIN-SENSITIVE AMINOPEPTIDASE-RELATED"/>
    <property type="match status" value="1"/>
</dbReference>
<dbReference type="Pfam" id="PF13646">
    <property type="entry name" value="HEAT_2"/>
    <property type="match status" value="1"/>
</dbReference>
<evidence type="ECO:0000313" key="16">
    <source>
        <dbReference type="EMBL" id="USJ28756.1"/>
    </source>
</evidence>